<dbReference type="KEGG" id="mlv:CVS47_02746"/>
<evidence type="ECO:0000256" key="1">
    <source>
        <dbReference type="SAM" id="Phobius"/>
    </source>
</evidence>
<dbReference type="OrthoDB" id="5125396at2"/>
<evidence type="ECO:0000313" key="3">
    <source>
        <dbReference type="EMBL" id="AZS38095.1"/>
    </source>
</evidence>
<evidence type="ECO:0000313" key="4">
    <source>
        <dbReference type="Proteomes" id="UP000276888"/>
    </source>
</evidence>
<keyword evidence="4" id="KW-1185">Reference proteome</keyword>
<dbReference type="RefSeq" id="WP_127096570.1">
    <property type="nucleotide sequence ID" value="NZ_CP031423.1"/>
</dbReference>
<dbReference type="EMBL" id="CP031423">
    <property type="protein sequence ID" value="AZS38095.1"/>
    <property type="molecule type" value="Genomic_DNA"/>
</dbReference>
<proteinExistence type="predicted"/>
<evidence type="ECO:0008006" key="5">
    <source>
        <dbReference type="Google" id="ProtNLM"/>
    </source>
</evidence>
<reference evidence="3 4" key="1">
    <citation type="submission" date="2018-08" db="EMBL/GenBank/DDBJ databases">
        <title>Microbacterium lemovicicum sp. nov., a bacterium isolated from a natural uranium-rich soil.</title>
        <authorList>
            <person name="ORTET P."/>
        </authorList>
    </citation>
    <scope>NUCLEOTIDE SEQUENCE [LARGE SCALE GENOMIC DNA]</scope>
    <source>
        <strain evidence="3 4">Viu22</strain>
    </source>
</reference>
<evidence type="ECO:0000256" key="2">
    <source>
        <dbReference type="SAM" id="SignalP"/>
    </source>
</evidence>
<sequence>MSSRADRGTRALRGVAAAAVATFAATASHAAVTGQAPPLANLLLALGLAAPICVILTGRAPSWWRISIAVAASQTLFHSILSLDLAGTGADAAGHHGMTMSEHASSATAAGPALLHGVDSPWMWLAHAVAAVLTILALGRGERALRVVRDFLAEAFRALAPLRAPVVHTVPQPAVPAPLVRSGIAVLSVMRRRGPPAVA</sequence>
<protein>
    <recommendedName>
        <fullName evidence="5">Integral membrane protein</fullName>
    </recommendedName>
</protein>
<keyword evidence="1" id="KW-0472">Membrane</keyword>
<dbReference type="AlphaFoldDB" id="A0A3S9WDG6"/>
<feature type="signal peptide" evidence="2">
    <location>
        <begin position="1"/>
        <end position="30"/>
    </location>
</feature>
<feature type="transmembrane region" description="Helical" evidence="1">
    <location>
        <begin position="40"/>
        <end position="56"/>
    </location>
</feature>
<keyword evidence="1" id="KW-0812">Transmembrane</keyword>
<feature type="chain" id="PRO_5019165479" description="Integral membrane protein" evidence="2">
    <location>
        <begin position="31"/>
        <end position="199"/>
    </location>
</feature>
<gene>
    <name evidence="3" type="ORF">CVS47_02746</name>
</gene>
<keyword evidence="1" id="KW-1133">Transmembrane helix</keyword>
<dbReference type="Proteomes" id="UP000276888">
    <property type="component" value="Chromosome"/>
</dbReference>
<keyword evidence="2" id="KW-0732">Signal</keyword>
<name>A0A3S9WDG6_9MICO</name>
<accession>A0A3S9WDG6</accession>
<feature type="transmembrane region" description="Helical" evidence="1">
    <location>
        <begin position="63"/>
        <end position="81"/>
    </location>
</feature>
<feature type="transmembrane region" description="Helical" evidence="1">
    <location>
        <begin position="122"/>
        <end position="139"/>
    </location>
</feature>
<organism evidence="3 4">
    <name type="scientific">Microbacterium lemovicicum</name>
    <dbReference type="NCBI Taxonomy" id="1072463"/>
    <lineage>
        <taxon>Bacteria</taxon>
        <taxon>Bacillati</taxon>
        <taxon>Actinomycetota</taxon>
        <taxon>Actinomycetes</taxon>
        <taxon>Micrococcales</taxon>
        <taxon>Microbacteriaceae</taxon>
        <taxon>Microbacterium</taxon>
    </lineage>
</organism>